<proteinExistence type="predicted"/>
<name>A0A6J4VIE1_9BACT</name>
<protein>
    <submittedName>
        <fullName evidence="2">Phosphatase</fullName>
    </submittedName>
</protein>
<dbReference type="InterPro" id="IPR006311">
    <property type="entry name" value="TAT_signal"/>
</dbReference>
<dbReference type="PANTHER" id="PTHR35399">
    <property type="entry name" value="SLR8030 PROTEIN"/>
    <property type="match status" value="1"/>
</dbReference>
<dbReference type="Pfam" id="PF05787">
    <property type="entry name" value="PhoX"/>
    <property type="match status" value="1"/>
</dbReference>
<gene>
    <name evidence="2" type="ORF">AVDCRST_MAG49-4575</name>
</gene>
<reference evidence="2" key="1">
    <citation type="submission" date="2020-02" db="EMBL/GenBank/DDBJ databases">
        <authorList>
            <person name="Meier V. D."/>
        </authorList>
    </citation>
    <scope>NUCLEOTIDE SEQUENCE</scope>
    <source>
        <strain evidence="2">AVDCRST_MAG49</strain>
    </source>
</reference>
<dbReference type="AlphaFoldDB" id="A0A6J4VIE1"/>
<feature type="region of interest" description="Disordered" evidence="1">
    <location>
        <begin position="671"/>
        <end position="694"/>
    </location>
</feature>
<evidence type="ECO:0000313" key="2">
    <source>
        <dbReference type="EMBL" id="CAA9579049.1"/>
    </source>
</evidence>
<dbReference type="EMBL" id="CADCWG010000321">
    <property type="protein sequence ID" value="CAA9579049.1"/>
    <property type="molecule type" value="Genomic_DNA"/>
</dbReference>
<evidence type="ECO:0000256" key="1">
    <source>
        <dbReference type="SAM" id="MobiDB-lite"/>
    </source>
</evidence>
<dbReference type="PROSITE" id="PS51318">
    <property type="entry name" value="TAT"/>
    <property type="match status" value="1"/>
</dbReference>
<organism evidence="2">
    <name type="scientific">uncultured Thermomicrobiales bacterium</name>
    <dbReference type="NCBI Taxonomy" id="1645740"/>
    <lineage>
        <taxon>Bacteria</taxon>
        <taxon>Pseudomonadati</taxon>
        <taxon>Thermomicrobiota</taxon>
        <taxon>Thermomicrobia</taxon>
        <taxon>Thermomicrobiales</taxon>
        <taxon>environmental samples</taxon>
    </lineage>
</organism>
<dbReference type="SUPFAM" id="SSF63829">
    <property type="entry name" value="Calcium-dependent phosphotriesterase"/>
    <property type="match status" value="1"/>
</dbReference>
<accession>A0A6J4VIE1</accession>
<sequence>MASTGERKPYVTHYLEDDAVYSDAGKGERFADILARRISRRGALKAGAAGAAAATSLTGPRLRALGQDEPSFDPASLGFEPIALDAGDAVVVPPGYRAQPLLRWGDPITADAPDFALDGQTADAQARQFGYNCDWVAFLPLPDHTAASSDRGLLVVNHEYTNPELMFPGYLTPNPDYTAPASDDAPPDVPEFLTNPTQETVDIELEAHGLSVVEVRRGDDGAWAIVRDSEYNRRLTATTPMEISGPAAGADLMKTGEDESGTRVIGTLNNCAGGTTPWGTAVSGEENFQQYFANLGQLAEDDPVFASHDRFGIGPESSERRWEAFYPRFDVTQEPNEPFRFGWAVEFDPYDPTSTPKKRTALGRNKHEGHTSIVAPSGPVAIYSGDDSRFEYAYKFVTAGSFDPDNREANLDLLDEGTLYVARFNDDGTGEWLPLVQGEGELTEANGFASQADVLINTRFAADAVGATKMDRPEDFEANFVSGKVYLVCTNNSRRLLEDPDGADLAVNAANPRPENVHGHIIEITEDGNDHAATRFTWDPFILAGDPAQGSTYYAGFDTELVSPISAPDNITFDNAGNLWISTDGNALGANDGLFAAPTEGDERGWVRQFFSAVPGGEVSGPVFNPDNSALFLSVQHPGEGGSIDDPLSLWPDGEDGPGVPRPSVVVVTSETDPTAPIGAAPAVPASPVASPEA</sequence>
<dbReference type="InterPro" id="IPR008557">
    <property type="entry name" value="PhoX"/>
</dbReference>
<dbReference type="PANTHER" id="PTHR35399:SF2">
    <property type="entry name" value="DUF839 DOMAIN-CONTAINING PROTEIN"/>
    <property type="match status" value="1"/>
</dbReference>